<evidence type="ECO:0000256" key="1">
    <source>
        <dbReference type="ARBA" id="ARBA00000274"/>
    </source>
</evidence>
<dbReference type="InterPro" id="IPR027820">
    <property type="entry name" value="PpnN_N"/>
</dbReference>
<dbReference type="InterPro" id="IPR037153">
    <property type="entry name" value="PpnN-like_sf"/>
</dbReference>
<dbReference type="Pfam" id="PF11892">
    <property type="entry name" value="PpnN_C"/>
    <property type="match status" value="1"/>
</dbReference>
<evidence type="ECO:0000313" key="6">
    <source>
        <dbReference type="EMBL" id="XCJ81388.1"/>
    </source>
</evidence>
<dbReference type="EMBL" id="CP159578">
    <property type="protein sequence ID" value="XCJ81388.1"/>
    <property type="molecule type" value="Genomic_DNA"/>
</dbReference>
<dbReference type="InterPro" id="IPR049788">
    <property type="entry name" value="PpnN"/>
</dbReference>
<gene>
    <name evidence="6" type="primary">ppnN</name>
    <name evidence="6" type="ORF">ABV408_09465</name>
</gene>
<evidence type="ECO:0000259" key="4">
    <source>
        <dbReference type="Pfam" id="PF11892"/>
    </source>
</evidence>
<dbReference type="PANTHER" id="PTHR43393:SF1">
    <property type="entry name" value="PYRIMIDINE_PURINE NUCLEOTIDE 5'-MONOPHOSPHATE NUCLEOSIDASE"/>
    <property type="match status" value="1"/>
</dbReference>
<evidence type="ECO:0000256" key="2">
    <source>
        <dbReference type="ARBA" id="ARBA00011985"/>
    </source>
</evidence>
<dbReference type="InterPro" id="IPR021826">
    <property type="entry name" value="PpnN_C"/>
</dbReference>
<proteinExistence type="predicted"/>
<dbReference type="EC" id="3.2.2.4" evidence="2"/>
<accession>A0AB74UF97</accession>
<dbReference type="Gene3D" id="3.40.50.450">
    <property type="match status" value="1"/>
</dbReference>
<evidence type="ECO:0000259" key="5">
    <source>
        <dbReference type="Pfam" id="PF14793"/>
    </source>
</evidence>
<reference evidence="6" key="1">
    <citation type="submission" date="2024-06" db="EMBL/GenBank/DDBJ databases">
        <title>Complete genome of Salinicola endophyticus HNIBRBA4755.</title>
        <authorList>
            <person name="Shin S.Y."/>
            <person name="Kang H."/>
            <person name="Song J."/>
        </authorList>
    </citation>
    <scope>NUCLEOTIDE SEQUENCE</scope>
    <source>
        <strain evidence="6">HNIBRBA4755</strain>
    </source>
</reference>
<organism evidence="6">
    <name type="scientific">Salinicola endophyticus</name>
    <dbReference type="NCBI Taxonomy" id="1949083"/>
    <lineage>
        <taxon>Bacteria</taxon>
        <taxon>Pseudomonadati</taxon>
        <taxon>Pseudomonadota</taxon>
        <taxon>Gammaproteobacteria</taxon>
        <taxon>Oceanospirillales</taxon>
        <taxon>Halomonadaceae</taxon>
        <taxon>Salinicola</taxon>
    </lineage>
</organism>
<keyword evidence="6" id="KW-0326">Glycosidase</keyword>
<name>A0AB74UF97_9GAMM</name>
<feature type="domain" description="Pyrimidine/purine nucleotide 5'-monophosphate nucleosidase C-terminal" evidence="4">
    <location>
        <begin position="334"/>
        <end position="453"/>
    </location>
</feature>
<dbReference type="Gene3D" id="3.30.1850.10">
    <property type="entry name" value="MoCo carrier protein-like"/>
    <property type="match status" value="1"/>
</dbReference>
<dbReference type="InterPro" id="IPR052341">
    <property type="entry name" value="LOG_family_nucleotidases"/>
</dbReference>
<dbReference type="GO" id="GO:0008714">
    <property type="term" value="F:AMP nucleosidase activity"/>
    <property type="evidence" value="ECO:0007669"/>
    <property type="project" value="UniProtKB-EC"/>
</dbReference>
<keyword evidence="6" id="KW-0378">Hydrolase</keyword>
<dbReference type="AlphaFoldDB" id="A0AB74UF97"/>
<dbReference type="PANTHER" id="PTHR43393">
    <property type="entry name" value="CYTOKININ RIBOSIDE 5'-MONOPHOSPHATE PHOSPHORIBOHYDROLASE"/>
    <property type="match status" value="1"/>
</dbReference>
<feature type="domain" description="Pyrimidine/purine nucleotide 5'-monophosphate nucleosidase N-terminal" evidence="5">
    <location>
        <begin position="8"/>
        <end position="114"/>
    </location>
</feature>
<dbReference type="GO" id="GO:0005829">
    <property type="term" value="C:cytosol"/>
    <property type="evidence" value="ECO:0007669"/>
    <property type="project" value="TreeGrafter"/>
</dbReference>
<comment type="catalytic activity">
    <reaction evidence="1">
        <text>AMP + H2O = D-ribose 5-phosphate + adenine</text>
        <dbReference type="Rhea" id="RHEA:20129"/>
        <dbReference type="ChEBI" id="CHEBI:15377"/>
        <dbReference type="ChEBI" id="CHEBI:16708"/>
        <dbReference type="ChEBI" id="CHEBI:78346"/>
        <dbReference type="ChEBI" id="CHEBI:456215"/>
        <dbReference type="EC" id="3.2.2.4"/>
    </reaction>
</comment>
<evidence type="ECO:0000256" key="3">
    <source>
        <dbReference type="ARBA" id="ARBA00031983"/>
    </source>
</evidence>
<sequence length="457" mass="50922">MPETLSTIVSPEGSLEVLSQSEVNRLRDTSSSGLHDLLRRCALAILNCDTPTDDGLAVMQAYHDFDIEVLQQDRGIRLKLSNAPACAFVDGRMIRGIREQLSSVLRDIVYVYNEIQNNPRFDLDTNEGATNAVFHILRNASTLRTAHEPSMVVCWGGHSISREEYDYTKAVGYHLGLRELDICTGCGPGAMKGPMKGANLAHAKQRRRGGRYLGISEPGIIAAESPNPIVNELVIMPDIEKRLEAFVRVGHGIVVFPGGVGTAEEILYLLGILMHPDNRDIPFPVILTGPASASDYFQRIDEFLCYTLGESVRRHYRIIVDDPTSVAREMRRGIDDVAEFRRAQNDAFYFNWRLNIERGFQQTFEPTHQAMAGLALHRDQPRHELAANLRRAFSGIVAGNVKEPGVRAIAEHGPFRLHAEPELMERLDALLTSFVAQGRMKLPGSEYVPCYTLAPPH</sequence>
<dbReference type="NCBIfam" id="NF038390">
    <property type="entry name" value="Nsidase_PpnN"/>
    <property type="match status" value="1"/>
</dbReference>
<dbReference type="SUPFAM" id="SSF102405">
    <property type="entry name" value="MCP/YpsA-like"/>
    <property type="match status" value="1"/>
</dbReference>
<protein>
    <recommendedName>
        <fullName evidence="3">AMP nucleosidase</fullName>
        <ecNumber evidence="2">3.2.2.4</ecNumber>
    </recommendedName>
    <alternativeName>
        <fullName evidence="3">AMP nucleosidase</fullName>
    </alternativeName>
</protein>
<dbReference type="InterPro" id="IPR031100">
    <property type="entry name" value="LOG_fam"/>
</dbReference>
<dbReference type="Pfam" id="PF03641">
    <property type="entry name" value="Lysine_decarbox"/>
    <property type="match status" value="1"/>
</dbReference>
<dbReference type="RefSeq" id="WP_353982140.1">
    <property type="nucleotide sequence ID" value="NZ_CP159578.1"/>
</dbReference>
<dbReference type="Pfam" id="PF14793">
    <property type="entry name" value="DUF4478"/>
    <property type="match status" value="1"/>
</dbReference>